<protein>
    <submittedName>
        <fullName evidence="7">C-type cytochrome</fullName>
    </submittedName>
</protein>
<dbReference type="GO" id="GO:0009055">
    <property type="term" value="F:electron transfer activity"/>
    <property type="evidence" value="ECO:0007669"/>
    <property type="project" value="InterPro"/>
</dbReference>
<dbReference type="InterPro" id="IPR009056">
    <property type="entry name" value="Cyt_c-like_dom"/>
</dbReference>
<feature type="domain" description="Cytochrome c" evidence="6">
    <location>
        <begin position="80"/>
        <end position="170"/>
    </location>
</feature>
<organism evidence="7 8">
    <name type="scientific">Flagellimonas sediminis</name>
    <dbReference type="NCBI Taxonomy" id="2696468"/>
    <lineage>
        <taxon>Bacteria</taxon>
        <taxon>Pseudomonadati</taxon>
        <taxon>Bacteroidota</taxon>
        <taxon>Flavobacteriia</taxon>
        <taxon>Flavobacteriales</taxon>
        <taxon>Flavobacteriaceae</taxon>
        <taxon>Flagellimonas</taxon>
    </lineage>
</organism>
<dbReference type="Pfam" id="PF00034">
    <property type="entry name" value="Cytochrom_C"/>
    <property type="match status" value="1"/>
</dbReference>
<gene>
    <name evidence="7" type="ORF">GTK07_18335</name>
</gene>
<dbReference type="InterPro" id="IPR036909">
    <property type="entry name" value="Cyt_c-like_dom_sf"/>
</dbReference>
<evidence type="ECO:0000256" key="5">
    <source>
        <dbReference type="SAM" id="MobiDB-lite"/>
    </source>
</evidence>
<dbReference type="Proteomes" id="UP000468707">
    <property type="component" value="Unassembled WGS sequence"/>
</dbReference>
<dbReference type="GO" id="GO:0020037">
    <property type="term" value="F:heme binding"/>
    <property type="evidence" value="ECO:0007669"/>
    <property type="project" value="InterPro"/>
</dbReference>
<dbReference type="GO" id="GO:0046872">
    <property type="term" value="F:metal ion binding"/>
    <property type="evidence" value="ECO:0007669"/>
    <property type="project" value="UniProtKB-KW"/>
</dbReference>
<keyword evidence="2 4" id="KW-0479">Metal-binding</keyword>
<dbReference type="RefSeq" id="WP_127021347.1">
    <property type="nucleotide sequence ID" value="NZ_JAAAMI010000015.1"/>
</dbReference>
<dbReference type="SUPFAM" id="SSF46626">
    <property type="entry name" value="Cytochrome c"/>
    <property type="match status" value="1"/>
</dbReference>
<accession>A0A6I5KWN2</accession>
<dbReference type="PROSITE" id="PS51007">
    <property type="entry name" value="CYTC"/>
    <property type="match status" value="1"/>
</dbReference>
<evidence type="ECO:0000256" key="3">
    <source>
        <dbReference type="ARBA" id="ARBA00023004"/>
    </source>
</evidence>
<keyword evidence="1 4" id="KW-0349">Heme</keyword>
<evidence type="ECO:0000256" key="1">
    <source>
        <dbReference type="ARBA" id="ARBA00022617"/>
    </source>
</evidence>
<evidence type="ECO:0000256" key="4">
    <source>
        <dbReference type="PROSITE-ProRule" id="PRU00433"/>
    </source>
</evidence>
<evidence type="ECO:0000259" key="6">
    <source>
        <dbReference type="PROSITE" id="PS51007"/>
    </source>
</evidence>
<proteinExistence type="predicted"/>
<keyword evidence="3 4" id="KW-0408">Iron</keyword>
<evidence type="ECO:0000256" key="2">
    <source>
        <dbReference type="ARBA" id="ARBA00022723"/>
    </source>
</evidence>
<evidence type="ECO:0000313" key="7">
    <source>
        <dbReference type="EMBL" id="NDV45286.1"/>
    </source>
</evidence>
<comment type="caution">
    <text evidence="7">The sequence shown here is derived from an EMBL/GenBank/DDBJ whole genome shotgun (WGS) entry which is preliminary data.</text>
</comment>
<dbReference type="AlphaFoldDB" id="A0A6I5KWN2"/>
<reference evidence="7 8" key="1">
    <citation type="submission" date="2020-01" db="EMBL/GenBank/DDBJ databases">
        <title>Muricauda sediminis sp.nov. 40Bstr401.</title>
        <authorList>
            <person name="Xue Z."/>
            <person name="Zhu S."/>
            <person name="Ren N."/>
            <person name="Chen T."/>
            <person name="Chen X."/>
            <person name="Chen J."/>
            <person name="Yang J."/>
        </authorList>
    </citation>
    <scope>NUCLEOTIDE SEQUENCE [LARGE SCALE GENOMIC DNA]</scope>
    <source>
        <strain evidence="7 8">40Bstr401</strain>
    </source>
</reference>
<dbReference type="Gene3D" id="1.10.760.10">
    <property type="entry name" value="Cytochrome c-like domain"/>
    <property type="match status" value="1"/>
</dbReference>
<name>A0A6I5KWN2_9FLAO</name>
<keyword evidence="8" id="KW-1185">Reference proteome</keyword>
<dbReference type="PROSITE" id="PS51257">
    <property type="entry name" value="PROKAR_LIPOPROTEIN"/>
    <property type="match status" value="1"/>
</dbReference>
<dbReference type="EMBL" id="JAAAMI010000015">
    <property type="protein sequence ID" value="NDV45286.1"/>
    <property type="molecule type" value="Genomic_DNA"/>
</dbReference>
<sequence length="170" mass="18882">MKTIIKGITLLFVLIMIGCGGKQEEKKEDGFSVQRKKATTEQPIETSPATETKASERVDMSTKGVGPIKSVTLAPEIDQAMADNGKAIYDQMCLACHRVGKKFIGPPPNGVLERRTPEWIMNMILNPQEMVQQDPLAKDLLQEFNGSPMSNQGLTEEQARAILEYFRTLN</sequence>
<feature type="compositionally biased region" description="Polar residues" evidence="5">
    <location>
        <begin position="40"/>
        <end position="52"/>
    </location>
</feature>
<evidence type="ECO:0000313" key="8">
    <source>
        <dbReference type="Proteomes" id="UP000468707"/>
    </source>
</evidence>
<feature type="region of interest" description="Disordered" evidence="5">
    <location>
        <begin position="26"/>
        <end position="61"/>
    </location>
</feature>